<feature type="transmembrane region" description="Helical" evidence="3">
    <location>
        <begin position="96"/>
        <end position="114"/>
    </location>
</feature>
<proteinExistence type="predicted"/>
<evidence type="ECO:0000256" key="1">
    <source>
        <dbReference type="ARBA" id="ARBA00012528"/>
    </source>
</evidence>
<feature type="transmembrane region" description="Helical" evidence="3">
    <location>
        <begin position="34"/>
        <end position="51"/>
    </location>
</feature>
<gene>
    <name evidence="5" type="ordered locus">AciX9_2689</name>
</gene>
<dbReference type="EMBL" id="CP002480">
    <property type="protein sequence ID" value="ADW69713.1"/>
    <property type="molecule type" value="Genomic_DNA"/>
</dbReference>
<comment type="catalytic activity">
    <reaction evidence="2">
        <text>2 GTP = 3',3'-c-di-GMP + 2 diphosphate</text>
        <dbReference type="Rhea" id="RHEA:24898"/>
        <dbReference type="ChEBI" id="CHEBI:33019"/>
        <dbReference type="ChEBI" id="CHEBI:37565"/>
        <dbReference type="ChEBI" id="CHEBI:58805"/>
        <dbReference type="EC" id="2.7.7.65"/>
    </reaction>
</comment>
<dbReference type="eggNOG" id="COG3706">
    <property type="taxonomic scope" value="Bacteria"/>
</dbReference>
<keyword evidence="3" id="KW-0472">Membrane</keyword>
<dbReference type="SUPFAM" id="SSF55073">
    <property type="entry name" value="Nucleotide cyclase"/>
    <property type="match status" value="1"/>
</dbReference>
<dbReference type="Proteomes" id="UP000000343">
    <property type="component" value="Chromosome"/>
</dbReference>
<evidence type="ECO:0000256" key="2">
    <source>
        <dbReference type="ARBA" id="ARBA00034247"/>
    </source>
</evidence>
<keyword evidence="3" id="KW-0812">Transmembrane</keyword>
<reference evidence="6" key="1">
    <citation type="submission" date="2011-01" db="EMBL/GenBank/DDBJ databases">
        <title>Complete sequence of chromosome of Acidobacterium sp. MP5ACTX9.</title>
        <authorList>
            <consortium name="US DOE Joint Genome Institute"/>
            <person name="Lucas S."/>
            <person name="Copeland A."/>
            <person name="Lapidus A."/>
            <person name="Cheng J.-F."/>
            <person name="Goodwin L."/>
            <person name="Pitluck S."/>
            <person name="Teshima H."/>
            <person name="Detter J.C."/>
            <person name="Han C."/>
            <person name="Tapia R."/>
            <person name="Land M."/>
            <person name="Hauser L."/>
            <person name="Kyrpides N."/>
            <person name="Ivanova N."/>
            <person name="Ovchinnikova G."/>
            <person name="Pagani I."/>
            <person name="Rawat S.R."/>
            <person name="Mannisto M."/>
            <person name="Haggblom M.M."/>
            <person name="Woyke T."/>
        </authorList>
    </citation>
    <scope>NUCLEOTIDE SEQUENCE [LARGE SCALE GENOMIC DNA]</scope>
    <source>
        <strain evidence="6">MP5ACTX9</strain>
    </source>
</reference>
<dbReference type="PANTHER" id="PTHR45138:SF9">
    <property type="entry name" value="DIGUANYLATE CYCLASE DGCM-RELATED"/>
    <property type="match status" value="1"/>
</dbReference>
<feature type="transmembrane region" description="Helical" evidence="3">
    <location>
        <begin position="120"/>
        <end position="141"/>
    </location>
</feature>
<evidence type="ECO:0000259" key="4">
    <source>
        <dbReference type="PROSITE" id="PS50887"/>
    </source>
</evidence>
<keyword evidence="6" id="KW-1185">Reference proteome</keyword>
<dbReference type="PROSITE" id="PS50887">
    <property type="entry name" value="GGDEF"/>
    <property type="match status" value="1"/>
</dbReference>
<dbReference type="InterPro" id="IPR029787">
    <property type="entry name" value="Nucleotide_cyclase"/>
</dbReference>
<dbReference type="GO" id="GO:0052621">
    <property type="term" value="F:diguanylate cyclase activity"/>
    <property type="evidence" value="ECO:0007669"/>
    <property type="project" value="UniProtKB-EC"/>
</dbReference>
<evidence type="ECO:0000256" key="3">
    <source>
        <dbReference type="SAM" id="Phobius"/>
    </source>
</evidence>
<organism evidence="6">
    <name type="scientific">Granulicella tundricola (strain ATCC BAA-1859 / DSM 23138 / MP5ACTX9)</name>
    <dbReference type="NCBI Taxonomy" id="1198114"/>
    <lineage>
        <taxon>Bacteria</taxon>
        <taxon>Pseudomonadati</taxon>
        <taxon>Acidobacteriota</taxon>
        <taxon>Terriglobia</taxon>
        <taxon>Terriglobales</taxon>
        <taxon>Acidobacteriaceae</taxon>
        <taxon>Granulicella</taxon>
    </lineage>
</organism>
<dbReference type="Gene3D" id="3.30.70.270">
    <property type="match status" value="1"/>
</dbReference>
<dbReference type="PaxDb" id="1198114-AciX9_2689"/>
<feature type="domain" description="GGDEF" evidence="4">
    <location>
        <begin position="251"/>
        <end position="384"/>
    </location>
</feature>
<evidence type="ECO:0000313" key="5">
    <source>
        <dbReference type="EMBL" id="ADW69713.1"/>
    </source>
</evidence>
<dbReference type="STRING" id="1198114.AciX9_2689"/>
<dbReference type="RefSeq" id="WP_013581028.1">
    <property type="nucleotide sequence ID" value="NC_015064.1"/>
</dbReference>
<dbReference type="SMART" id="SM00267">
    <property type="entry name" value="GGDEF"/>
    <property type="match status" value="1"/>
</dbReference>
<keyword evidence="3" id="KW-1133">Transmembrane helix</keyword>
<dbReference type="Pfam" id="PF00990">
    <property type="entry name" value="GGDEF"/>
    <property type="match status" value="1"/>
</dbReference>
<dbReference type="HOGENOM" id="CLU_000445_11_1_0"/>
<dbReference type="InterPro" id="IPR050469">
    <property type="entry name" value="Diguanylate_Cyclase"/>
</dbReference>
<dbReference type="InterPro" id="IPR043128">
    <property type="entry name" value="Rev_trsase/Diguanyl_cyclase"/>
</dbReference>
<dbReference type="OrthoDB" id="9759607at2"/>
<dbReference type="KEGG" id="acm:AciX9_2689"/>
<dbReference type="CDD" id="cd01949">
    <property type="entry name" value="GGDEF"/>
    <property type="match status" value="1"/>
</dbReference>
<protein>
    <recommendedName>
        <fullName evidence="1">diguanylate cyclase</fullName>
        <ecNumber evidence="1">2.7.7.65</ecNumber>
    </recommendedName>
</protein>
<dbReference type="FunFam" id="3.30.70.270:FF:000001">
    <property type="entry name" value="Diguanylate cyclase domain protein"/>
    <property type="match status" value="1"/>
</dbReference>
<dbReference type="EC" id="2.7.7.65" evidence="1"/>
<evidence type="ECO:0000313" key="6">
    <source>
        <dbReference type="Proteomes" id="UP000000343"/>
    </source>
</evidence>
<feature type="transmembrane region" description="Helical" evidence="3">
    <location>
        <begin position="153"/>
        <end position="174"/>
    </location>
</feature>
<sequence length="392" mass="42829">MSIHTLHIEHVMLLAIYSLLTVANSLLYRNVKGIHWFSLYNVFALLGAIAVELRGQIPDFLSIVVGNLCVMTGYALLFFSLAALAERSIRQTYFQLLLLAAAVVTMMQWGYWHPETKTRLLAYSLILFLQQAHIAFFICFAHAGKLRRVGSAMAVMLAGLAAINVIRILGVSLHGAPSDYLQAGPFLAGIVVANTCLQCGAMVAYVWMTASLLRKELEHQALSDPLTGILNRRAIQKAAEREIALSRQRSLPLSVITVDLDSFKKINDSYGHHAGDATLIAVADCLQQAMRGTDLLARTGGDEFTILLPRTSLQSADEIAERLRSCVEALRVLHQDVETTITASFGLATLESSTLTWDHLINTSDKALYRAKRAGGNIALTTPDPSPTLLAG</sequence>
<dbReference type="NCBIfam" id="TIGR00254">
    <property type="entry name" value="GGDEF"/>
    <property type="match status" value="1"/>
</dbReference>
<accession>E8WX71</accession>
<feature type="transmembrane region" description="Helical" evidence="3">
    <location>
        <begin position="186"/>
        <end position="207"/>
    </location>
</feature>
<name>E8WX71_GRATM</name>
<dbReference type="InterPro" id="IPR000160">
    <property type="entry name" value="GGDEF_dom"/>
</dbReference>
<feature type="transmembrane region" description="Helical" evidence="3">
    <location>
        <begin position="6"/>
        <end position="27"/>
    </location>
</feature>
<dbReference type="PANTHER" id="PTHR45138">
    <property type="entry name" value="REGULATORY COMPONENTS OF SENSORY TRANSDUCTION SYSTEM"/>
    <property type="match status" value="1"/>
</dbReference>
<dbReference type="AlphaFoldDB" id="E8WX71"/>
<feature type="transmembrane region" description="Helical" evidence="3">
    <location>
        <begin position="63"/>
        <end position="84"/>
    </location>
</feature>